<evidence type="ECO:0000313" key="2">
    <source>
        <dbReference type="Proteomes" id="UP000789366"/>
    </source>
</evidence>
<organism evidence="1 2">
    <name type="scientific">Cetraspora pellucida</name>
    <dbReference type="NCBI Taxonomy" id="1433469"/>
    <lineage>
        <taxon>Eukaryota</taxon>
        <taxon>Fungi</taxon>
        <taxon>Fungi incertae sedis</taxon>
        <taxon>Mucoromycota</taxon>
        <taxon>Glomeromycotina</taxon>
        <taxon>Glomeromycetes</taxon>
        <taxon>Diversisporales</taxon>
        <taxon>Gigasporaceae</taxon>
        <taxon>Cetraspora</taxon>
    </lineage>
</organism>
<reference evidence="1" key="1">
    <citation type="submission" date="2021-06" db="EMBL/GenBank/DDBJ databases">
        <authorList>
            <person name="Kallberg Y."/>
            <person name="Tangrot J."/>
            <person name="Rosling A."/>
        </authorList>
    </citation>
    <scope>NUCLEOTIDE SEQUENCE</scope>
    <source>
        <strain evidence="1">28 12/20/2015</strain>
    </source>
</reference>
<dbReference type="Proteomes" id="UP000789366">
    <property type="component" value="Unassembled WGS sequence"/>
</dbReference>
<accession>A0ACA9NVH6</accession>
<name>A0ACA9NVH6_9GLOM</name>
<proteinExistence type="predicted"/>
<evidence type="ECO:0000313" key="1">
    <source>
        <dbReference type="EMBL" id="CAG8677238.1"/>
    </source>
</evidence>
<comment type="caution">
    <text evidence="1">The sequence shown here is derived from an EMBL/GenBank/DDBJ whole genome shotgun (WGS) entry which is preliminary data.</text>
</comment>
<protein>
    <submittedName>
        <fullName evidence="1">9643_t:CDS:1</fullName>
    </submittedName>
</protein>
<feature type="non-terminal residue" evidence="1">
    <location>
        <position position="1"/>
    </location>
</feature>
<keyword evidence="2" id="KW-1185">Reference proteome</keyword>
<gene>
    <name evidence="1" type="ORF">SPELUC_LOCUS9967</name>
</gene>
<sequence>NIFQNLNKETNISKTRSLAYQHFKLINSGWKCNYCIKSYKNKHTSTFLKHLRKHHLEKLENENLSNQVFNYSNNEFRKKLLKWIISDDQAFTVLENPEFQDMLKYLQPNIQIPSADTIKQDLNKSYEKSKQDIGQKLQNILGSFSFTLDTWTSKNQIPFLANNNINFDKDNQHIKCLAHIINLSAKQLINCLYIKHDFDNDLEILKDKDPEKLNNIIFKLKKFIVKIRASPQRRENFKQQCINTGLTPLQLISDNNTRWNSTNLMIERALYLQKAIQNIILINNDLKIYELSDFEWNYLQKIYNILQVSTNYIEGQLYPTITFSVPIYNYLLDKLDDIIDDITEEPTIQNAVNAAKLKILKYYPYTDGHIYTIAT</sequence>
<feature type="non-terminal residue" evidence="1">
    <location>
        <position position="375"/>
    </location>
</feature>
<dbReference type="EMBL" id="CAJVPW010017534">
    <property type="protein sequence ID" value="CAG8677238.1"/>
    <property type="molecule type" value="Genomic_DNA"/>
</dbReference>